<dbReference type="AlphaFoldDB" id="A0AAD6ZP08"/>
<sequence length="126" mass="14549">MTPLFVFSVARHQELLMAPARWNPPPEMDVYLQHAGDQIRCLICAKVEKVGFGGWFSRKNLKAHLENPTHVAAYDSETQKAHRDAEEHERFSEAYNTFENQDFPEINPSGPSHVTPAITKFWKTRR</sequence>
<comment type="caution">
    <text evidence="1">The sequence shown here is derived from an EMBL/GenBank/DDBJ whole genome shotgun (WGS) entry which is preliminary data.</text>
</comment>
<reference evidence="1" key="1">
    <citation type="submission" date="2023-03" db="EMBL/GenBank/DDBJ databases">
        <title>Massive genome expansion in bonnet fungi (Mycena s.s.) driven by repeated elements and novel gene families across ecological guilds.</title>
        <authorList>
            <consortium name="Lawrence Berkeley National Laboratory"/>
            <person name="Harder C.B."/>
            <person name="Miyauchi S."/>
            <person name="Viragh M."/>
            <person name="Kuo A."/>
            <person name="Thoen E."/>
            <person name="Andreopoulos B."/>
            <person name="Lu D."/>
            <person name="Skrede I."/>
            <person name="Drula E."/>
            <person name="Henrissat B."/>
            <person name="Morin E."/>
            <person name="Kohler A."/>
            <person name="Barry K."/>
            <person name="LaButti K."/>
            <person name="Morin E."/>
            <person name="Salamov A."/>
            <person name="Lipzen A."/>
            <person name="Mereny Z."/>
            <person name="Hegedus B."/>
            <person name="Baldrian P."/>
            <person name="Stursova M."/>
            <person name="Weitz H."/>
            <person name="Taylor A."/>
            <person name="Grigoriev I.V."/>
            <person name="Nagy L.G."/>
            <person name="Martin F."/>
            <person name="Kauserud H."/>
        </authorList>
    </citation>
    <scope>NUCLEOTIDE SEQUENCE</scope>
    <source>
        <strain evidence="1">CBHHK002</strain>
    </source>
</reference>
<accession>A0AAD6ZP08</accession>
<evidence type="ECO:0000313" key="2">
    <source>
        <dbReference type="Proteomes" id="UP001218218"/>
    </source>
</evidence>
<keyword evidence="2" id="KW-1185">Reference proteome</keyword>
<evidence type="ECO:0000313" key="1">
    <source>
        <dbReference type="EMBL" id="KAJ7331558.1"/>
    </source>
</evidence>
<proteinExistence type="predicted"/>
<organism evidence="1 2">
    <name type="scientific">Mycena albidolilacea</name>
    <dbReference type="NCBI Taxonomy" id="1033008"/>
    <lineage>
        <taxon>Eukaryota</taxon>
        <taxon>Fungi</taxon>
        <taxon>Dikarya</taxon>
        <taxon>Basidiomycota</taxon>
        <taxon>Agaricomycotina</taxon>
        <taxon>Agaricomycetes</taxon>
        <taxon>Agaricomycetidae</taxon>
        <taxon>Agaricales</taxon>
        <taxon>Marasmiineae</taxon>
        <taxon>Mycenaceae</taxon>
        <taxon>Mycena</taxon>
    </lineage>
</organism>
<gene>
    <name evidence="1" type="ORF">DFH08DRAFT_814867</name>
</gene>
<dbReference type="Proteomes" id="UP001218218">
    <property type="component" value="Unassembled WGS sequence"/>
</dbReference>
<name>A0AAD6ZP08_9AGAR</name>
<protein>
    <submittedName>
        <fullName evidence="1">Uncharacterized protein</fullName>
    </submittedName>
</protein>
<dbReference type="EMBL" id="JARIHO010000035">
    <property type="protein sequence ID" value="KAJ7331558.1"/>
    <property type="molecule type" value="Genomic_DNA"/>
</dbReference>